<feature type="signal peptide" evidence="1">
    <location>
        <begin position="1"/>
        <end position="26"/>
    </location>
</feature>
<dbReference type="InParanoid" id="A0A6P4ADU6"/>
<dbReference type="PANTHER" id="PTHR31236">
    <property type="entry name" value="BURP DOMAIN PROTEIN USPL1-LIKE"/>
    <property type="match status" value="1"/>
</dbReference>
<evidence type="ECO:0000256" key="1">
    <source>
        <dbReference type="SAM" id="SignalP"/>
    </source>
</evidence>
<dbReference type="PANTHER" id="PTHR31236:SF59">
    <property type="entry name" value="BURP DOMAIN PROTEIN"/>
    <property type="match status" value="1"/>
</dbReference>
<gene>
    <name evidence="4" type="primary">LOC107426822</name>
</gene>
<name>A0A6P4ADU6_ZIZJJ</name>
<sequence length="270" mass="29905">MAKGFASCVLLIMYLSLLMLCSTGNGHPQHHHHHQQQDGGDDPLDMARRVGFFTVDDLYVGKAVGIQFYTRDPSSLPPFLSKEVADRIPFSVKELPLLLQLFGMAPGSPEAQLAERTLKTCAEEPIKGEQKTCATSIESFIEFASSMLGGGQYGVDFRAMKTTHLGKPVSVYQNYTFLDIKEVHSPTMVACHIMDYPYIVYMCHSQTSRVYQIKIVGQEVGDALNAIAVCHLDTSQWAPDHVSFKLLGVKPGTVSICHFFGPHNPVWVKT</sequence>
<dbReference type="KEGG" id="zju:107426822"/>
<dbReference type="Pfam" id="PF03181">
    <property type="entry name" value="BURP"/>
    <property type="match status" value="1"/>
</dbReference>
<evidence type="ECO:0000259" key="2">
    <source>
        <dbReference type="PROSITE" id="PS51277"/>
    </source>
</evidence>
<dbReference type="RefSeq" id="XP_015892603.3">
    <property type="nucleotide sequence ID" value="XM_016037117.4"/>
</dbReference>
<dbReference type="GeneID" id="107426822"/>
<dbReference type="PROSITE" id="PS51277">
    <property type="entry name" value="BURP"/>
    <property type="match status" value="1"/>
</dbReference>
<keyword evidence="1" id="KW-0732">Signal</keyword>
<dbReference type="AlphaFoldDB" id="A0A6P4ADU6"/>
<dbReference type="InterPro" id="IPR044816">
    <property type="entry name" value="BURP"/>
</dbReference>
<evidence type="ECO:0000313" key="3">
    <source>
        <dbReference type="Proteomes" id="UP001652623"/>
    </source>
</evidence>
<feature type="chain" id="PRO_5047511663" evidence="1">
    <location>
        <begin position="27"/>
        <end position="270"/>
    </location>
</feature>
<dbReference type="Proteomes" id="UP001652623">
    <property type="component" value="Chromosome 9"/>
</dbReference>
<evidence type="ECO:0000313" key="4">
    <source>
        <dbReference type="RefSeq" id="XP_015892603.3"/>
    </source>
</evidence>
<dbReference type="InterPro" id="IPR004873">
    <property type="entry name" value="BURP_dom"/>
</dbReference>
<reference evidence="4" key="1">
    <citation type="submission" date="2025-08" db="UniProtKB">
        <authorList>
            <consortium name="RefSeq"/>
        </authorList>
    </citation>
    <scope>IDENTIFICATION</scope>
    <source>
        <tissue evidence="4">Seedling</tissue>
    </source>
</reference>
<keyword evidence="3" id="KW-1185">Reference proteome</keyword>
<proteinExistence type="predicted"/>
<protein>
    <submittedName>
        <fullName evidence="4">BURP domain protein USPL1</fullName>
    </submittedName>
</protein>
<feature type="domain" description="BURP" evidence="2">
    <location>
        <begin position="52"/>
        <end position="270"/>
    </location>
</feature>
<organism evidence="3 4">
    <name type="scientific">Ziziphus jujuba</name>
    <name type="common">Chinese jujube</name>
    <name type="synonym">Ziziphus sativa</name>
    <dbReference type="NCBI Taxonomy" id="326968"/>
    <lineage>
        <taxon>Eukaryota</taxon>
        <taxon>Viridiplantae</taxon>
        <taxon>Streptophyta</taxon>
        <taxon>Embryophyta</taxon>
        <taxon>Tracheophyta</taxon>
        <taxon>Spermatophyta</taxon>
        <taxon>Magnoliopsida</taxon>
        <taxon>eudicotyledons</taxon>
        <taxon>Gunneridae</taxon>
        <taxon>Pentapetalae</taxon>
        <taxon>rosids</taxon>
        <taxon>fabids</taxon>
        <taxon>Rosales</taxon>
        <taxon>Rhamnaceae</taxon>
        <taxon>Paliureae</taxon>
        <taxon>Ziziphus</taxon>
    </lineage>
</organism>
<accession>A0A6P4ADU6</accession>
<dbReference type="SMART" id="SM01045">
    <property type="entry name" value="BURP"/>
    <property type="match status" value="1"/>
</dbReference>